<keyword evidence="3" id="KW-1185">Reference proteome</keyword>
<feature type="compositionally biased region" description="Basic and acidic residues" evidence="1">
    <location>
        <begin position="35"/>
        <end position="47"/>
    </location>
</feature>
<evidence type="ECO:0000256" key="1">
    <source>
        <dbReference type="SAM" id="MobiDB-lite"/>
    </source>
</evidence>
<accession>A0A4Y1ZLE2</accession>
<evidence type="ECO:0000313" key="2">
    <source>
        <dbReference type="EMBL" id="GBL55439.1"/>
    </source>
</evidence>
<dbReference type="Proteomes" id="UP000499080">
    <property type="component" value="Unassembled WGS sequence"/>
</dbReference>
<protein>
    <submittedName>
        <fullName evidence="2">Uncharacterized protein</fullName>
    </submittedName>
</protein>
<sequence>MCWVLSSAEKLSFEAPNRKGDAVVSVTSAAQPPPPERHERTHLRCRETTPPARPNFIFQNRKKLKGYRISHGLAHTEGSETVKVRLSN</sequence>
<dbReference type="AlphaFoldDB" id="A0A4Y1ZLE2"/>
<evidence type="ECO:0000313" key="3">
    <source>
        <dbReference type="Proteomes" id="UP000499080"/>
    </source>
</evidence>
<name>A0A4Y1ZLE2_ARAVE</name>
<feature type="region of interest" description="Disordered" evidence="1">
    <location>
        <begin position="22"/>
        <end position="54"/>
    </location>
</feature>
<dbReference type="EMBL" id="BGPR01075450">
    <property type="protein sequence ID" value="GBL55439.1"/>
    <property type="molecule type" value="Genomic_DNA"/>
</dbReference>
<proteinExistence type="predicted"/>
<organism evidence="2 3">
    <name type="scientific">Araneus ventricosus</name>
    <name type="common">Orbweaver spider</name>
    <name type="synonym">Epeira ventricosa</name>
    <dbReference type="NCBI Taxonomy" id="182803"/>
    <lineage>
        <taxon>Eukaryota</taxon>
        <taxon>Metazoa</taxon>
        <taxon>Ecdysozoa</taxon>
        <taxon>Arthropoda</taxon>
        <taxon>Chelicerata</taxon>
        <taxon>Arachnida</taxon>
        <taxon>Araneae</taxon>
        <taxon>Araneomorphae</taxon>
        <taxon>Entelegynae</taxon>
        <taxon>Araneoidea</taxon>
        <taxon>Araneidae</taxon>
        <taxon>Araneus</taxon>
    </lineage>
</organism>
<comment type="caution">
    <text evidence="2">The sequence shown here is derived from an EMBL/GenBank/DDBJ whole genome shotgun (WGS) entry which is preliminary data.</text>
</comment>
<gene>
    <name evidence="2" type="ORF">AVEN_157659_1</name>
</gene>
<reference evidence="2 3" key="1">
    <citation type="journal article" date="2019" name="Sci. Rep.">
        <title>Orb-weaving spider Araneus ventricosus genome elucidates the spidroin gene catalogue.</title>
        <authorList>
            <person name="Kono N."/>
            <person name="Nakamura H."/>
            <person name="Ohtoshi R."/>
            <person name="Moran D.A.P."/>
            <person name="Shinohara A."/>
            <person name="Yoshida Y."/>
            <person name="Fujiwara M."/>
            <person name="Mori M."/>
            <person name="Tomita M."/>
            <person name="Arakawa K."/>
        </authorList>
    </citation>
    <scope>NUCLEOTIDE SEQUENCE [LARGE SCALE GENOMIC DNA]</scope>
</reference>